<accession>A0A8H6SQH3</accession>
<dbReference type="AlphaFoldDB" id="A0A8H6SQH3"/>
<keyword evidence="3" id="KW-1185">Reference proteome</keyword>
<dbReference type="InterPro" id="IPR003959">
    <property type="entry name" value="ATPase_AAA_core"/>
</dbReference>
<reference evidence="2" key="1">
    <citation type="submission" date="2020-05" db="EMBL/GenBank/DDBJ databases">
        <title>Mycena genomes resolve the evolution of fungal bioluminescence.</title>
        <authorList>
            <person name="Tsai I.J."/>
        </authorList>
    </citation>
    <scope>NUCLEOTIDE SEQUENCE</scope>
    <source>
        <strain evidence="2">110903Hualien_Pintung</strain>
    </source>
</reference>
<dbReference type="SMART" id="SM00382">
    <property type="entry name" value="AAA"/>
    <property type="match status" value="1"/>
</dbReference>
<dbReference type="EMBL" id="JACAZE010000012">
    <property type="protein sequence ID" value="KAF7302532.1"/>
    <property type="molecule type" value="Genomic_DNA"/>
</dbReference>
<dbReference type="CDD" id="cd19481">
    <property type="entry name" value="RecA-like_protease"/>
    <property type="match status" value="1"/>
</dbReference>
<protein>
    <submittedName>
        <fullName evidence="2">AAA family</fullName>
    </submittedName>
</protein>
<dbReference type="Pfam" id="PF00004">
    <property type="entry name" value="AAA"/>
    <property type="match status" value="1"/>
</dbReference>
<proteinExistence type="predicted"/>
<dbReference type="InterPro" id="IPR054289">
    <property type="entry name" value="DUF7025"/>
</dbReference>
<feature type="domain" description="AAA+ ATPase" evidence="1">
    <location>
        <begin position="405"/>
        <end position="532"/>
    </location>
</feature>
<dbReference type="Proteomes" id="UP000613580">
    <property type="component" value="Unassembled WGS sequence"/>
</dbReference>
<dbReference type="GO" id="GO:0005524">
    <property type="term" value="F:ATP binding"/>
    <property type="evidence" value="ECO:0007669"/>
    <property type="project" value="InterPro"/>
</dbReference>
<evidence type="ECO:0000313" key="2">
    <source>
        <dbReference type="EMBL" id="KAF7302532.1"/>
    </source>
</evidence>
<sequence length="658" mass="73921">MAPLNEDAPDASSSSAVAPPRILRYDQYFDLRTFSTTLRKTAKAPNTSKKLSNKKPVLVVRRLIDEKGRHEGTEVDVKGVLCEIMLEILDDVEGSTFTMHRPMMSTRELYHCRRPLLDRLAQEHAKPEPDAAVLSDIAVALQFIAEDYPDLLGNLDIEIRPEISFDLLWALFPPNVLVYRFHAYTEQDQVMIARTFDYTRIDGTPCALLECDVVSHDGNHFGFAREVIKINIFRGARVIQHLSLFPLRCHPQANEIRSRAIQRGKKVAALPQYTYHEVSGPAMKEGPQDTLLKFRTQGRVMIDPTAFRLFQPNCPFNYVVHRALEAESLTDEQYLVCSPVVLGFCFGAKQWGGFAMDRLTDIVWSDVAFKSLVLGSKQKMLIHSLIQSHKLHSATFDDVVEGKGKGLIGLFSGSPGCGKTLTAEAVAEATHRPLYPVSAGELGTDPKELDQQLALVLQIAQTWDAVLLLDEAEVFLQQRSKGDVSRNALVSIFLRQLEYYQGILILTTNLIEQCDPAFESRIHFSIYYPDLGFDSRRQVWRTFLGRVMGDAIASITPEQLDRLANIQLNGRQIKNTVSNAQSIAIDAQETFSIDHIDAVLEVVNDWEEAKRHAVNAARCCSLIGLCTGRCTTSYTIWCCFSLSLPKDFVGCLRNRQRA</sequence>
<evidence type="ECO:0000259" key="1">
    <source>
        <dbReference type="SMART" id="SM00382"/>
    </source>
</evidence>
<dbReference type="Gene3D" id="3.40.50.300">
    <property type="entry name" value="P-loop containing nucleotide triphosphate hydrolases"/>
    <property type="match status" value="1"/>
</dbReference>
<gene>
    <name evidence="2" type="ORF">HMN09_00887600</name>
</gene>
<dbReference type="PANTHER" id="PTHR46411:SF3">
    <property type="entry name" value="AAA+ ATPASE DOMAIN-CONTAINING PROTEIN"/>
    <property type="match status" value="1"/>
</dbReference>
<evidence type="ECO:0000313" key="3">
    <source>
        <dbReference type="Proteomes" id="UP000613580"/>
    </source>
</evidence>
<dbReference type="InterPro" id="IPR003593">
    <property type="entry name" value="AAA+_ATPase"/>
</dbReference>
<dbReference type="PANTHER" id="PTHR46411">
    <property type="entry name" value="FAMILY ATPASE, PUTATIVE-RELATED"/>
    <property type="match status" value="1"/>
</dbReference>
<dbReference type="GO" id="GO:0016887">
    <property type="term" value="F:ATP hydrolysis activity"/>
    <property type="evidence" value="ECO:0007669"/>
    <property type="project" value="InterPro"/>
</dbReference>
<dbReference type="OrthoDB" id="10042665at2759"/>
<organism evidence="2 3">
    <name type="scientific">Mycena chlorophos</name>
    <name type="common">Agaric fungus</name>
    <name type="synonym">Agaricus chlorophos</name>
    <dbReference type="NCBI Taxonomy" id="658473"/>
    <lineage>
        <taxon>Eukaryota</taxon>
        <taxon>Fungi</taxon>
        <taxon>Dikarya</taxon>
        <taxon>Basidiomycota</taxon>
        <taxon>Agaricomycotina</taxon>
        <taxon>Agaricomycetes</taxon>
        <taxon>Agaricomycetidae</taxon>
        <taxon>Agaricales</taxon>
        <taxon>Marasmiineae</taxon>
        <taxon>Mycenaceae</taxon>
        <taxon>Mycena</taxon>
    </lineage>
</organism>
<dbReference type="Pfam" id="PF22942">
    <property type="entry name" value="DUF7025"/>
    <property type="match status" value="1"/>
</dbReference>
<dbReference type="SUPFAM" id="SSF52540">
    <property type="entry name" value="P-loop containing nucleoside triphosphate hydrolases"/>
    <property type="match status" value="1"/>
</dbReference>
<name>A0A8H6SQH3_MYCCL</name>
<dbReference type="InterPro" id="IPR027417">
    <property type="entry name" value="P-loop_NTPase"/>
</dbReference>
<comment type="caution">
    <text evidence="2">The sequence shown here is derived from an EMBL/GenBank/DDBJ whole genome shotgun (WGS) entry which is preliminary data.</text>
</comment>